<reference evidence="2 4" key="2">
    <citation type="journal article" date="2011" name="PLoS Biol.">
        <title>Modernizing reference genome assemblies.</title>
        <authorList>
            <person name="Church D.M."/>
            <person name="Schneider V.A."/>
            <person name="Graves T."/>
            <person name="Auger K."/>
            <person name="Cunningham F."/>
            <person name="Bouk N."/>
            <person name="Chen H.C."/>
            <person name="Agarwala R."/>
            <person name="McLaren W.M."/>
            <person name="Ritchie G.R."/>
            <person name="Albracht D."/>
            <person name="Kremitzki M."/>
            <person name="Rock S."/>
            <person name="Kotkiewicz H."/>
            <person name="Kremitzki C."/>
            <person name="Wollam A."/>
            <person name="Trani L."/>
            <person name="Fulton L."/>
            <person name="Fulton R."/>
            <person name="Matthews L."/>
            <person name="Whitehead S."/>
            <person name="Chow W."/>
            <person name="Torrance J."/>
            <person name="Dunn M."/>
            <person name="Harden G."/>
            <person name="Threadgold G."/>
            <person name="Wood J."/>
            <person name="Collins J."/>
            <person name="Heath P."/>
            <person name="Griffiths G."/>
            <person name="Pelan S."/>
            <person name="Grafham D."/>
            <person name="Eichler E.E."/>
            <person name="Weinstock G."/>
            <person name="Mardis E.R."/>
            <person name="Wilson R.K."/>
            <person name="Howe K."/>
            <person name="Flicek P."/>
            <person name="Hubbard T."/>
        </authorList>
    </citation>
    <scope>NUCLEOTIDE SEQUENCE [LARGE SCALE GENOMIC DNA]</scope>
    <source>
        <strain evidence="2 4">C57BL/6J</strain>
    </source>
</reference>
<reference evidence="2" key="3">
    <citation type="submission" date="2025-08" db="UniProtKB">
        <authorList>
            <consortium name="Ensembl"/>
        </authorList>
    </citation>
    <scope>IDENTIFICATION</scope>
    <source>
        <strain evidence="2">C57BL/6J</strain>
    </source>
</reference>
<keyword evidence="4" id="KW-1185">Reference proteome</keyword>
<reference evidence="2" key="4">
    <citation type="submission" date="2025-09" db="UniProtKB">
        <authorList>
            <consortium name="Ensembl"/>
        </authorList>
    </citation>
    <scope>IDENTIFICATION</scope>
    <source>
        <strain evidence="2">C57BL/6J</strain>
    </source>
</reference>
<dbReference type="Proteomes" id="UP000000589">
    <property type="component" value="Chromosome 12"/>
</dbReference>
<feature type="signal peptide" evidence="1">
    <location>
        <begin position="1"/>
        <end position="27"/>
    </location>
</feature>
<dbReference type="AlphaFoldDB" id="A0A1Y7VK38"/>
<name>A0A1Y7VK38_MOUSE</name>
<evidence type="ECO:0000313" key="4">
    <source>
        <dbReference type="Proteomes" id="UP000000589"/>
    </source>
</evidence>
<sequence>MVCGGFSCSKNCLCALNLLYTLRTASSSSLFVGSPGIPSVDHCGPLQNWSACCSLGLLPGASALG</sequence>
<evidence type="ECO:0000313" key="3">
    <source>
        <dbReference type="MGI" id="MGI:1913359"/>
    </source>
</evidence>
<evidence type="ECO:0000256" key="1">
    <source>
        <dbReference type="SAM" id="SignalP"/>
    </source>
</evidence>
<dbReference type="AGR" id="MGI:1913359"/>
<reference evidence="2 4" key="1">
    <citation type="journal article" date="2009" name="PLoS Biol.">
        <title>Lineage-specific biology revealed by a finished genome assembly of the mouse.</title>
        <authorList>
            <consortium name="Mouse Genome Sequencing Consortium"/>
            <person name="Church D.M."/>
            <person name="Goodstadt L."/>
            <person name="Hillier L.W."/>
            <person name="Zody M.C."/>
            <person name="Goldstein S."/>
            <person name="She X."/>
            <person name="Bult C.J."/>
            <person name="Agarwala R."/>
            <person name="Cherry J.L."/>
            <person name="DiCuccio M."/>
            <person name="Hlavina W."/>
            <person name="Kapustin Y."/>
            <person name="Meric P."/>
            <person name="Maglott D."/>
            <person name="Birtle Z."/>
            <person name="Marques A.C."/>
            <person name="Graves T."/>
            <person name="Zhou S."/>
            <person name="Teague B."/>
            <person name="Potamousis K."/>
            <person name="Churas C."/>
            <person name="Place M."/>
            <person name="Herschleb J."/>
            <person name="Runnheim R."/>
            <person name="Forrest D."/>
            <person name="Amos-Landgraf J."/>
            <person name="Schwartz D.C."/>
            <person name="Cheng Z."/>
            <person name="Lindblad-Toh K."/>
            <person name="Eichler E.E."/>
            <person name="Ponting C.P."/>
        </authorList>
    </citation>
    <scope>NUCLEOTIDE SEQUENCE [LARGE SCALE GENOMIC DNA]</scope>
    <source>
        <strain evidence="2 4">C57BL/6J</strain>
    </source>
</reference>
<accession>A0A1Y7VK38</accession>
<dbReference type="Antibodypedia" id="25268">
    <property type="antibodies" value="104 antibodies from 22 providers"/>
</dbReference>
<dbReference type="ExpressionAtlas" id="A0A1Y7VK38">
    <property type="expression patterns" value="baseline and differential"/>
</dbReference>
<dbReference type="Bgee" id="ENSMUSG00000020577">
    <property type="expression patterns" value="Expressed in habenula and 276 other cell types or tissues"/>
</dbReference>
<dbReference type="ProteomicsDB" id="374073"/>
<organism evidence="2 4">
    <name type="scientific">Mus musculus</name>
    <name type="common">Mouse</name>
    <dbReference type="NCBI Taxonomy" id="10090"/>
    <lineage>
        <taxon>Eukaryota</taxon>
        <taxon>Metazoa</taxon>
        <taxon>Chordata</taxon>
        <taxon>Craniata</taxon>
        <taxon>Vertebrata</taxon>
        <taxon>Euteleostomi</taxon>
        <taxon>Mammalia</taxon>
        <taxon>Eutheria</taxon>
        <taxon>Euarchontoglires</taxon>
        <taxon>Glires</taxon>
        <taxon>Rodentia</taxon>
        <taxon>Myomorpha</taxon>
        <taxon>Muroidea</taxon>
        <taxon>Muridae</taxon>
        <taxon>Murinae</taxon>
        <taxon>Mus</taxon>
        <taxon>Mus</taxon>
    </lineage>
</organism>
<protein>
    <submittedName>
        <fullName evidence="2">Tetraspanin 13</fullName>
    </submittedName>
</protein>
<dbReference type="MGI" id="MGI:1913359">
    <property type="gene designation" value="Tspan13"/>
</dbReference>
<keyword evidence="1" id="KW-0732">Signal</keyword>
<dbReference type="GeneTree" id="ENSGT00940000157010"/>
<evidence type="ECO:0000313" key="2">
    <source>
        <dbReference type="Ensembl" id="ENSMUSP00000152769.2"/>
    </source>
</evidence>
<dbReference type="VEuPathDB" id="HostDB:ENSMUSG00000020577"/>
<dbReference type="Ensembl" id="ENSMUST00000220641.2">
    <property type="protein sequence ID" value="ENSMUSP00000152769.2"/>
    <property type="gene ID" value="ENSMUSG00000020577.18"/>
</dbReference>
<gene>
    <name evidence="2 3" type="primary">Tspan13</name>
</gene>
<feature type="chain" id="PRO_5010988687" evidence="1">
    <location>
        <begin position="28"/>
        <end position="65"/>
    </location>
</feature>
<proteinExistence type="predicted"/>